<protein>
    <submittedName>
        <fullName evidence="2">Uncharacterized protein</fullName>
    </submittedName>
</protein>
<keyword evidence="1" id="KW-0472">Membrane</keyword>
<evidence type="ECO:0000313" key="2">
    <source>
        <dbReference type="EMBL" id="SNX75068.1"/>
    </source>
</evidence>
<dbReference type="EMBL" id="OAOQ01000031">
    <property type="protein sequence ID" value="SNX75068.1"/>
    <property type="molecule type" value="Genomic_DNA"/>
</dbReference>
<evidence type="ECO:0000313" key="3">
    <source>
        <dbReference type="Proteomes" id="UP000219467"/>
    </source>
</evidence>
<name>A0A285D732_9RHOB</name>
<reference evidence="3" key="1">
    <citation type="submission" date="2017-08" db="EMBL/GenBank/DDBJ databases">
        <authorList>
            <person name="Varghese N."/>
            <person name="Submissions S."/>
        </authorList>
    </citation>
    <scope>NUCLEOTIDE SEQUENCE [LARGE SCALE GENOMIC DNA]</scope>
    <source>
        <strain evidence="3">JA234</strain>
    </source>
</reference>
<accession>A0A285D732</accession>
<keyword evidence="1" id="KW-0812">Transmembrane</keyword>
<feature type="transmembrane region" description="Helical" evidence="1">
    <location>
        <begin position="78"/>
        <end position="111"/>
    </location>
</feature>
<feature type="transmembrane region" description="Helical" evidence="1">
    <location>
        <begin position="38"/>
        <end position="57"/>
    </location>
</feature>
<proteinExistence type="predicted"/>
<organism evidence="2 3">
    <name type="scientific">Cereibacter ovatus</name>
    <dbReference type="NCBI Taxonomy" id="439529"/>
    <lineage>
        <taxon>Bacteria</taxon>
        <taxon>Pseudomonadati</taxon>
        <taxon>Pseudomonadota</taxon>
        <taxon>Alphaproteobacteria</taxon>
        <taxon>Rhodobacterales</taxon>
        <taxon>Paracoccaceae</taxon>
        <taxon>Cereibacter</taxon>
    </lineage>
</organism>
<keyword evidence="1" id="KW-1133">Transmembrane helix</keyword>
<keyword evidence="3" id="KW-1185">Reference proteome</keyword>
<sequence length="113" mass="11863">MTISKPSSARFTVCKAGAEAIAAWGACMGPDRNQILRALWLPARTVALGILAGVLRWRDPKLIEARILALSPRDQAAVVLAVLGGLFLVSLLFAQAGAVGMLGFLLLVIVLIG</sequence>
<gene>
    <name evidence="2" type="ORF">SAMN05878503_13120</name>
</gene>
<evidence type="ECO:0000256" key="1">
    <source>
        <dbReference type="SAM" id="Phobius"/>
    </source>
</evidence>
<dbReference type="Proteomes" id="UP000219467">
    <property type="component" value="Unassembled WGS sequence"/>
</dbReference>
<dbReference type="AlphaFoldDB" id="A0A285D732"/>